<evidence type="ECO:0000256" key="1">
    <source>
        <dbReference type="ARBA" id="ARBA00022490"/>
    </source>
</evidence>
<comment type="caution">
    <text evidence="3">Lacks conserved residue(s) required for the propagation of feature annotation.</text>
</comment>
<dbReference type="AlphaFoldDB" id="A0AAX2LVU8"/>
<evidence type="ECO:0000256" key="3">
    <source>
        <dbReference type="HAMAP-Rule" id="MF_00187"/>
    </source>
</evidence>
<comment type="subcellular location">
    <subcellularLocation>
        <location evidence="3">Cytoplasm</location>
    </subcellularLocation>
</comment>
<dbReference type="Gene3D" id="3.40.140.10">
    <property type="entry name" value="Cytidine Deaminase, domain 2"/>
    <property type="match status" value="1"/>
</dbReference>
<dbReference type="GO" id="GO:0097163">
    <property type="term" value="F:sulfur carrier activity"/>
    <property type="evidence" value="ECO:0007669"/>
    <property type="project" value="UniProtKB-UniRule"/>
</dbReference>
<reference evidence="4 5" key="1">
    <citation type="submission" date="2018-06" db="EMBL/GenBank/DDBJ databases">
        <authorList>
            <consortium name="Pathogen Informatics"/>
            <person name="Doyle S."/>
        </authorList>
    </citation>
    <scope>NUCLEOTIDE SEQUENCE [LARGE SCALE GENOMIC DNA]</scope>
    <source>
        <strain evidence="4 5">NCTC11327</strain>
    </source>
</reference>
<comment type="caution">
    <text evidence="4">The sequence shown here is derived from an EMBL/GenBank/DDBJ whole genome shotgun (WGS) entry which is preliminary data.</text>
</comment>
<dbReference type="PANTHER" id="PTHR30592">
    <property type="entry name" value="FORMATE DEHYDROGENASE"/>
    <property type="match status" value="1"/>
</dbReference>
<dbReference type="InterPro" id="IPR003786">
    <property type="entry name" value="FdhD"/>
</dbReference>
<dbReference type="PIRSF" id="PIRSF015626">
    <property type="entry name" value="FdhD"/>
    <property type="match status" value="1"/>
</dbReference>
<dbReference type="GO" id="GO:0016783">
    <property type="term" value="F:sulfurtransferase activity"/>
    <property type="evidence" value="ECO:0007669"/>
    <property type="project" value="InterPro"/>
</dbReference>
<dbReference type="SUPFAM" id="SSF53927">
    <property type="entry name" value="Cytidine deaminase-like"/>
    <property type="match status" value="1"/>
</dbReference>
<feature type="active site" description="Cysteine persulfide intermediate" evidence="3">
    <location>
        <position position="149"/>
    </location>
</feature>
<dbReference type="Gene3D" id="3.10.20.10">
    <property type="match status" value="1"/>
</dbReference>
<dbReference type="HAMAP" id="MF_00187">
    <property type="entry name" value="FdhD"/>
    <property type="match status" value="1"/>
</dbReference>
<name>A0AAX2LVU8_VIBFL</name>
<accession>A0AAX2LVU8</accession>
<gene>
    <name evidence="3" type="primary">fdhD</name>
    <name evidence="4" type="ORF">NCTC11327_04351</name>
</gene>
<comment type="similarity">
    <text evidence="3">Belongs to the FdhD family.</text>
</comment>
<evidence type="ECO:0000313" key="5">
    <source>
        <dbReference type="Proteomes" id="UP000254626"/>
    </source>
</evidence>
<proteinExistence type="inferred from homology"/>
<dbReference type="EMBL" id="UHIP01000002">
    <property type="protein sequence ID" value="SUQ27476.1"/>
    <property type="molecule type" value="Genomic_DNA"/>
</dbReference>
<dbReference type="Proteomes" id="UP000254626">
    <property type="component" value="Unassembled WGS sequence"/>
</dbReference>
<evidence type="ECO:0000313" key="4">
    <source>
        <dbReference type="EMBL" id="SUQ27476.1"/>
    </source>
</evidence>
<sequence length="309" mass="34533">MLIVKVSQPIIRIMLEKTATTTTQSAKSEGVGHVYRQRFDCEMGLILEHDPLAIEEPLQISVQWQDTATQILHTQEWSMTMRTPGDDVHLIRGLLLSQQIVDSLDQILNIEIADEEACNADNHWLVTLNHQQAMRIQGQERRYVSQSSCGICGLTSIKALALHREIRVDSETDWLTSDTVMHLPAMLASRQPLFAETGAVHGAGYFAGGEFIAAEEDVGRHNAVDKLIGRVVSEQRWHPQGVLILSGRVSFELMQKAAIAHIPVVVAVGAPSKLAVDMARQFDITLIGFTKRQQFNIYHGRSRLQSVRK</sequence>
<dbReference type="GO" id="GO:0005737">
    <property type="term" value="C:cytoplasm"/>
    <property type="evidence" value="ECO:0007669"/>
    <property type="project" value="UniProtKB-SubCell"/>
</dbReference>
<organism evidence="4 5">
    <name type="scientific">Vibrio fluvialis</name>
    <dbReference type="NCBI Taxonomy" id="676"/>
    <lineage>
        <taxon>Bacteria</taxon>
        <taxon>Pseudomonadati</taxon>
        <taxon>Pseudomonadota</taxon>
        <taxon>Gammaproteobacteria</taxon>
        <taxon>Vibrionales</taxon>
        <taxon>Vibrionaceae</taxon>
        <taxon>Vibrio</taxon>
    </lineage>
</organism>
<keyword evidence="2 3" id="KW-0501">Molybdenum cofactor biosynthesis</keyword>
<keyword evidence="1 3" id="KW-0963">Cytoplasm</keyword>
<comment type="function">
    <text evidence="3">Required for formate dehydrogenase (FDH) activity. Acts as a sulfur carrier protein that transfers sulfur from IscS to the molybdenum cofactor prior to its insertion into FDH.</text>
</comment>
<dbReference type="Pfam" id="PF02634">
    <property type="entry name" value="FdhD-NarQ"/>
    <property type="match status" value="1"/>
</dbReference>
<evidence type="ECO:0000256" key="2">
    <source>
        <dbReference type="ARBA" id="ARBA00023150"/>
    </source>
</evidence>
<protein>
    <recommendedName>
        <fullName evidence="3">Sulfur carrier protein FdhD</fullName>
    </recommendedName>
</protein>
<dbReference type="GO" id="GO:0006777">
    <property type="term" value="P:Mo-molybdopterin cofactor biosynthetic process"/>
    <property type="evidence" value="ECO:0007669"/>
    <property type="project" value="UniProtKB-UniRule"/>
</dbReference>
<dbReference type="PANTHER" id="PTHR30592:SF1">
    <property type="entry name" value="SULFUR CARRIER PROTEIN FDHD"/>
    <property type="match status" value="1"/>
</dbReference>
<dbReference type="InterPro" id="IPR016193">
    <property type="entry name" value="Cytidine_deaminase-like"/>
</dbReference>